<dbReference type="PANTHER" id="PTHR33383:SF1">
    <property type="entry name" value="MEMBRANE PROTEIN INSERTION EFFICIENCY FACTOR-RELATED"/>
    <property type="match status" value="1"/>
</dbReference>
<evidence type="ECO:0000256" key="1">
    <source>
        <dbReference type="HAMAP-Rule" id="MF_00386"/>
    </source>
</evidence>
<comment type="subcellular location">
    <subcellularLocation>
        <location evidence="1">Cell membrane</location>
        <topology evidence="1">Peripheral membrane protein</topology>
        <orientation evidence="1">Cytoplasmic side</orientation>
    </subcellularLocation>
</comment>
<comment type="function">
    <text evidence="1">Could be involved in insertion of integral membrane proteins into the membrane.</text>
</comment>
<evidence type="ECO:0000256" key="2">
    <source>
        <dbReference type="SAM" id="MobiDB-lite"/>
    </source>
</evidence>
<keyword evidence="4" id="KW-1185">Reference proteome</keyword>
<dbReference type="InterPro" id="IPR002696">
    <property type="entry name" value="Membr_insert_effic_factor_YidD"/>
</dbReference>
<dbReference type="PANTHER" id="PTHR33383">
    <property type="entry name" value="MEMBRANE PROTEIN INSERTION EFFICIENCY FACTOR-RELATED"/>
    <property type="match status" value="1"/>
</dbReference>
<dbReference type="RefSeq" id="WP_038638695.1">
    <property type="nucleotide sequence ID" value="NZ_CP009888.1"/>
</dbReference>
<dbReference type="KEGG" id="pseo:OM33_03215"/>
<organism evidence="3 4">
    <name type="scientific">Pseudoalteromonas piratica</name>
    <dbReference type="NCBI Taxonomy" id="1348114"/>
    <lineage>
        <taxon>Bacteria</taxon>
        <taxon>Pseudomonadati</taxon>
        <taxon>Pseudomonadota</taxon>
        <taxon>Gammaproteobacteria</taxon>
        <taxon>Alteromonadales</taxon>
        <taxon>Pseudoalteromonadaceae</taxon>
        <taxon>Pseudoalteromonas</taxon>
    </lineage>
</organism>
<dbReference type="HAMAP" id="MF_00386">
    <property type="entry name" value="UPF0161_YidD"/>
    <property type="match status" value="1"/>
</dbReference>
<dbReference type="OrthoDB" id="9801753at2"/>
<dbReference type="EMBL" id="CP009888">
    <property type="protein sequence ID" value="AIY64273.1"/>
    <property type="molecule type" value="Genomic_DNA"/>
</dbReference>
<protein>
    <recommendedName>
        <fullName evidence="1">Putative membrane protein insertion efficiency factor</fullName>
    </recommendedName>
</protein>
<dbReference type="Pfam" id="PF01809">
    <property type="entry name" value="YidD"/>
    <property type="match status" value="1"/>
</dbReference>
<keyword evidence="1" id="KW-0472">Membrane</keyword>
<comment type="similarity">
    <text evidence="1">Belongs to the UPF0161 family.</text>
</comment>
<dbReference type="GO" id="GO:0005886">
    <property type="term" value="C:plasma membrane"/>
    <property type="evidence" value="ECO:0007669"/>
    <property type="project" value="UniProtKB-SubCell"/>
</dbReference>
<dbReference type="HOGENOM" id="CLU_144811_5_2_6"/>
<dbReference type="NCBIfam" id="TIGR00278">
    <property type="entry name" value="membrane protein insertion efficiency factor YidD"/>
    <property type="match status" value="1"/>
</dbReference>
<keyword evidence="1" id="KW-1003">Cell membrane</keyword>
<accession>A0A0A7ECN6</accession>
<proteinExistence type="inferred from homology"/>
<gene>
    <name evidence="3" type="ORF">OM33_03215</name>
</gene>
<name>A0A0A7ECN6_9GAMM</name>
<dbReference type="AlphaFoldDB" id="A0A0A7ECN6"/>
<dbReference type="STRING" id="1348114.OM33_03215"/>
<dbReference type="SMART" id="SM01234">
    <property type="entry name" value="Haemolytic"/>
    <property type="match status" value="1"/>
</dbReference>
<evidence type="ECO:0000313" key="3">
    <source>
        <dbReference type="EMBL" id="AIY64273.1"/>
    </source>
</evidence>
<dbReference type="Proteomes" id="UP000030341">
    <property type="component" value="Chromosome 1"/>
</dbReference>
<feature type="region of interest" description="Disordered" evidence="2">
    <location>
        <begin position="66"/>
        <end position="88"/>
    </location>
</feature>
<reference evidence="3 4" key="1">
    <citation type="submission" date="2014-11" db="EMBL/GenBank/DDBJ databases">
        <title>Complete Genome Sequence of Pseudoalteromonas sp. Strain OCN003 Isolated from Kaneohe Bay, Oahu, Hawaii.</title>
        <authorList>
            <person name="Beurmann S."/>
            <person name="Videau P."/>
            <person name="Ushijima B."/>
            <person name="Smith A.M."/>
            <person name="Aeby G.S."/>
            <person name="Callahan S.M."/>
            <person name="Belcaid M."/>
        </authorList>
    </citation>
    <scope>NUCLEOTIDE SEQUENCE [LARGE SCALE GENOMIC DNA]</scope>
    <source>
        <strain evidence="3 4">OCN003</strain>
    </source>
</reference>
<sequence length="88" mass="9956">MHFLFALPSNLMIFIIKAYQKLLSPLLGQNCRFNPTCSSYAIDAIKIHGFVKGSWFAANRIIKCHPLHPGGDDPVPDKQNSIKQHHEK</sequence>
<dbReference type="eggNOG" id="COG0759">
    <property type="taxonomic scope" value="Bacteria"/>
</dbReference>
<evidence type="ECO:0000313" key="4">
    <source>
        <dbReference type="Proteomes" id="UP000030341"/>
    </source>
</evidence>